<feature type="compositionally biased region" description="Polar residues" evidence="1">
    <location>
        <begin position="258"/>
        <end position="267"/>
    </location>
</feature>
<keyword evidence="3" id="KW-1185">Reference proteome</keyword>
<name>A0A5M9JGD1_MONFR</name>
<feature type="compositionally biased region" description="Low complexity" evidence="1">
    <location>
        <begin position="985"/>
        <end position="1001"/>
    </location>
</feature>
<organism evidence="2 3">
    <name type="scientific">Monilinia fructicola</name>
    <name type="common">Brown rot fungus</name>
    <name type="synonym">Ciboria fructicola</name>
    <dbReference type="NCBI Taxonomy" id="38448"/>
    <lineage>
        <taxon>Eukaryota</taxon>
        <taxon>Fungi</taxon>
        <taxon>Dikarya</taxon>
        <taxon>Ascomycota</taxon>
        <taxon>Pezizomycotina</taxon>
        <taxon>Leotiomycetes</taxon>
        <taxon>Helotiales</taxon>
        <taxon>Sclerotiniaceae</taxon>
        <taxon>Monilinia</taxon>
    </lineage>
</organism>
<feature type="region of interest" description="Disordered" evidence="1">
    <location>
        <begin position="424"/>
        <end position="456"/>
    </location>
</feature>
<feature type="compositionally biased region" description="Basic and acidic residues" evidence="1">
    <location>
        <begin position="97"/>
        <end position="119"/>
    </location>
</feature>
<dbReference type="AlphaFoldDB" id="A0A5M9JGD1"/>
<dbReference type="Pfam" id="PF08578">
    <property type="entry name" value="DUF1765"/>
    <property type="match status" value="1"/>
</dbReference>
<feature type="compositionally biased region" description="Low complexity" evidence="1">
    <location>
        <begin position="268"/>
        <end position="283"/>
    </location>
</feature>
<dbReference type="PANTHER" id="PTHR37988:SF1">
    <property type="entry name" value="UPF0592 MEMBRANE PROTEIN C7D4.03C"/>
    <property type="match status" value="1"/>
</dbReference>
<feature type="region of interest" description="Disordered" evidence="1">
    <location>
        <begin position="984"/>
        <end position="1042"/>
    </location>
</feature>
<feature type="compositionally biased region" description="Basic and acidic residues" evidence="1">
    <location>
        <begin position="433"/>
        <end position="445"/>
    </location>
</feature>
<dbReference type="VEuPathDB" id="FungiDB:MFRU_007g01690"/>
<reference evidence="2 3" key="1">
    <citation type="submission" date="2019-06" db="EMBL/GenBank/DDBJ databases">
        <title>Genome Sequence of the Brown Rot Fungal Pathogen Monilinia fructicola.</title>
        <authorList>
            <person name="De Miccolis Angelini R.M."/>
            <person name="Landi L."/>
            <person name="Abate D."/>
            <person name="Pollastro S."/>
            <person name="Romanazzi G."/>
            <person name="Faretra F."/>
        </authorList>
    </citation>
    <scope>NUCLEOTIDE SEQUENCE [LARGE SCALE GENOMIC DNA]</scope>
    <source>
        <strain evidence="2 3">Mfrc123</strain>
    </source>
</reference>
<feature type="compositionally biased region" description="Polar residues" evidence="1">
    <location>
        <begin position="145"/>
        <end position="163"/>
    </location>
</feature>
<evidence type="ECO:0008006" key="4">
    <source>
        <dbReference type="Google" id="ProtNLM"/>
    </source>
</evidence>
<sequence length="1177" mass="132008">MHGPTLTMPSIFESTTAFPRSHSSSNIPDLVNVDYKRSSVHNDTELPRSASFSTLPTIEDPSTDYNEGELQRLNSAASTPAFPFPQVEETSTLKPSSIREGKSSNRLTKGEKPKNERVGRRQSLVARPKSWIQKVKGSPERNLTPEYTNSTPDEVPSVPQNSKASREKTKSVSGSFATFARKSWISSSSRSPSPSNRKAGKQTEDDGRNEGPSQTASTIPPPPAAVTAKVDHTIEEDIENPSKPPMKRTSTLRKIRQRPQSILGTFTSFSSVNSSTSSLPGSSIDNRSTPRTSTDKVPPLPKNFSTEKLLGVETPRKRDELWQAFRGLESDFSKFQSKSLSLKTNVVRSTLLPFLRNNVHHPSNRCLRPEDIDRRINILNKWWLGLLEVLDGRANQVVSGVDRPVLLEAIVMIMTRPEWRLGPSQFSPLSERSPNRSPERTERMSIRGRKSSSSLNSAGSQFLAESVYHNVRNLFIQNLTSQMHFVVAKMSLRHAPASLVTFCGKSAAYAFFFVPGIAEILVRIWNLPADLLKRVADELGIPKRLDKVETEEVAATFPPHVRVLGWTSVMAMSNQLRKSPVLSILVSKIPWYGSWNSRWCGRDTDLFYVFAKHYHILAEEFMPPHLTFTSKARAPGFVLVQAQILTALDATIHRQPTIDPFPVTFDDVLAVADASATALPLPSTNSARLMGENRLIMLLRDFLSERPADFEPARMTFAQAFSKMIQASAQRTSLFDHNACCVLCDFMDEALSLFVRFHHAHEFEDDFIDWHFWLEVCKKMLESQNSMSEIRVFTFFYSSWNLITNNETRKEILCLKWLLTEETFDKFFNHWCPMVRAYYMRLLCWRMCREDGEATDLDTKIYGVVSSRVKATWANYLFLKQTAESSNLLPPSTTPCPPAPGRRFLIIRNDTQMPAPSLFLGFDGLMTTNNPSNLPQKPSNAYKRQSLIGNPTNLENKVKESPKSAIETPTIQTKRRWTFMGKIIPSLSPSPESSSTSSSTSIKADTEKKALEEARKATSVARTRPPLHSNSGSSDSETPPATASHRAFSFKFSLEWAHNFEKVHSILQNGSSGKGPTGIHGLNERRLTPPRLPAPAHAWLGARVPGMSQEVKPQDPKLSGRDRFTRSKYAGRALAEWAAIVGECNNFVERRRSEGVPALKWMEVPTLGMEGFRKFAA</sequence>
<dbReference type="InterPro" id="IPR013887">
    <property type="entry name" value="UPF0592"/>
</dbReference>
<dbReference type="Proteomes" id="UP000322873">
    <property type="component" value="Unassembled WGS sequence"/>
</dbReference>
<feature type="compositionally biased region" description="Low complexity" evidence="1">
    <location>
        <begin position="186"/>
        <end position="195"/>
    </location>
</feature>
<feature type="region of interest" description="Disordered" evidence="1">
    <location>
        <begin position="952"/>
        <end position="972"/>
    </location>
</feature>
<dbReference type="EMBL" id="VICG01000011">
    <property type="protein sequence ID" value="KAA8567029.1"/>
    <property type="molecule type" value="Genomic_DNA"/>
</dbReference>
<proteinExistence type="predicted"/>
<protein>
    <recommendedName>
        <fullName evidence="4">DUF1765-domain-containing protein</fullName>
    </recommendedName>
</protein>
<feature type="compositionally biased region" description="Polar residues" evidence="1">
    <location>
        <begin position="1028"/>
        <end position="1041"/>
    </location>
</feature>
<evidence type="ECO:0000256" key="1">
    <source>
        <dbReference type="SAM" id="MobiDB-lite"/>
    </source>
</evidence>
<feature type="region of interest" description="Disordered" evidence="1">
    <location>
        <begin position="39"/>
        <end position="304"/>
    </location>
</feature>
<feature type="compositionally biased region" description="Basic and acidic residues" evidence="1">
    <location>
        <begin position="1004"/>
        <end position="1016"/>
    </location>
</feature>
<accession>A0A5M9JGD1</accession>
<dbReference type="PANTHER" id="PTHR37988">
    <property type="entry name" value="UPF0592 MEMBRANE PROTEIN C7D4.03C"/>
    <property type="match status" value="1"/>
</dbReference>
<evidence type="ECO:0000313" key="2">
    <source>
        <dbReference type="EMBL" id="KAA8567029.1"/>
    </source>
</evidence>
<gene>
    <name evidence="2" type="ORF">EYC84_010113</name>
</gene>
<evidence type="ECO:0000313" key="3">
    <source>
        <dbReference type="Proteomes" id="UP000322873"/>
    </source>
</evidence>
<comment type="caution">
    <text evidence="2">The sequence shown here is derived from an EMBL/GenBank/DDBJ whole genome shotgun (WGS) entry which is preliminary data.</text>
</comment>